<reference evidence="3" key="1">
    <citation type="journal article" date="2019" name="Int. J. Syst. Evol. Microbiol.">
        <title>The Global Catalogue of Microorganisms (GCM) 10K type strain sequencing project: providing services to taxonomists for standard genome sequencing and annotation.</title>
        <authorList>
            <consortium name="The Broad Institute Genomics Platform"/>
            <consortium name="The Broad Institute Genome Sequencing Center for Infectious Disease"/>
            <person name="Wu L."/>
            <person name="Ma J."/>
        </authorList>
    </citation>
    <scope>NUCLEOTIDE SEQUENCE [LARGE SCALE GENOMIC DNA]</scope>
    <source>
        <strain evidence="3">CCUG 66188</strain>
    </source>
</reference>
<evidence type="ECO:0000256" key="1">
    <source>
        <dbReference type="SAM" id="Phobius"/>
    </source>
</evidence>
<protein>
    <recommendedName>
        <fullName evidence="4">RDD domain-containing protein</fullName>
    </recommendedName>
</protein>
<evidence type="ECO:0000313" key="2">
    <source>
        <dbReference type="EMBL" id="MFC4673663.1"/>
    </source>
</evidence>
<feature type="transmembrane region" description="Helical" evidence="1">
    <location>
        <begin position="20"/>
        <end position="39"/>
    </location>
</feature>
<feature type="transmembrane region" description="Helical" evidence="1">
    <location>
        <begin position="45"/>
        <end position="65"/>
    </location>
</feature>
<proteinExistence type="predicted"/>
<gene>
    <name evidence="2" type="ORF">ACFO6W_08160</name>
</gene>
<keyword evidence="3" id="KW-1185">Reference proteome</keyword>
<keyword evidence="1" id="KW-0472">Membrane</keyword>
<dbReference type="EMBL" id="JBHSGN010000061">
    <property type="protein sequence ID" value="MFC4673663.1"/>
    <property type="molecule type" value="Genomic_DNA"/>
</dbReference>
<dbReference type="Proteomes" id="UP001596023">
    <property type="component" value="Unassembled WGS sequence"/>
</dbReference>
<dbReference type="RefSeq" id="WP_379995160.1">
    <property type="nucleotide sequence ID" value="NZ_JBHSGN010000061.1"/>
</dbReference>
<name>A0ABV9KUL0_9BACT</name>
<keyword evidence="1" id="KW-1133">Transmembrane helix</keyword>
<evidence type="ECO:0008006" key="4">
    <source>
        <dbReference type="Google" id="ProtNLM"/>
    </source>
</evidence>
<sequence>MERLTEHDIKIIRDEMRIGFIFSSLFLFADLLFNFVYYIEYGIDICLILVNIGILSLCILIPFFMNKNYRKDLDAGEKIVELGKIQIKECKKSYEAGSGNLYIPILGNLFPKLWGSQPRLSLLCYLVINNVRYKVDDDFYNKVNEEEIIKMYFTIHSHMMIGFEQNIHS</sequence>
<keyword evidence="1" id="KW-0812">Transmembrane</keyword>
<accession>A0ABV9KUL0</accession>
<comment type="caution">
    <text evidence="2">The sequence shown here is derived from an EMBL/GenBank/DDBJ whole genome shotgun (WGS) entry which is preliminary data.</text>
</comment>
<organism evidence="2 3">
    <name type="scientific">Dysgonomonas termitidis</name>
    <dbReference type="NCBI Taxonomy" id="1516126"/>
    <lineage>
        <taxon>Bacteria</taxon>
        <taxon>Pseudomonadati</taxon>
        <taxon>Bacteroidota</taxon>
        <taxon>Bacteroidia</taxon>
        <taxon>Bacteroidales</taxon>
        <taxon>Dysgonomonadaceae</taxon>
        <taxon>Dysgonomonas</taxon>
    </lineage>
</organism>
<evidence type="ECO:0000313" key="3">
    <source>
        <dbReference type="Proteomes" id="UP001596023"/>
    </source>
</evidence>